<feature type="domain" description="GGDEF" evidence="2">
    <location>
        <begin position="168"/>
        <end position="298"/>
    </location>
</feature>
<dbReference type="InterPro" id="IPR043128">
    <property type="entry name" value="Rev_trsase/Diguanyl_cyclase"/>
</dbReference>
<dbReference type="SMART" id="SM00267">
    <property type="entry name" value="GGDEF"/>
    <property type="match status" value="1"/>
</dbReference>
<dbReference type="AlphaFoldDB" id="A0A9D1UB54"/>
<dbReference type="CDD" id="cd01949">
    <property type="entry name" value="GGDEF"/>
    <property type="match status" value="1"/>
</dbReference>
<dbReference type="PANTHER" id="PTHR45138:SF9">
    <property type="entry name" value="DIGUANYLATE CYCLASE DGCM-RELATED"/>
    <property type="match status" value="1"/>
</dbReference>
<dbReference type="Proteomes" id="UP000824265">
    <property type="component" value="Unassembled WGS sequence"/>
</dbReference>
<dbReference type="NCBIfam" id="TIGR00254">
    <property type="entry name" value="GGDEF"/>
    <property type="match status" value="1"/>
</dbReference>
<evidence type="ECO:0000259" key="2">
    <source>
        <dbReference type="PROSITE" id="PS50887"/>
    </source>
</evidence>
<accession>A0A9D1UB54</accession>
<keyword evidence="1" id="KW-1133">Transmembrane helix</keyword>
<dbReference type="GO" id="GO:0005886">
    <property type="term" value="C:plasma membrane"/>
    <property type="evidence" value="ECO:0007669"/>
    <property type="project" value="TreeGrafter"/>
</dbReference>
<dbReference type="InterPro" id="IPR050469">
    <property type="entry name" value="Diguanylate_Cyclase"/>
</dbReference>
<dbReference type="InterPro" id="IPR000160">
    <property type="entry name" value="GGDEF_dom"/>
</dbReference>
<dbReference type="SUPFAM" id="SSF55073">
    <property type="entry name" value="Nucleotide cyclase"/>
    <property type="match status" value="1"/>
</dbReference>
<keyword evidence="1" id="KW-0472">Membrane</keyword>
<name>A0A9D1UB54_9FIRM</name>
<dbReference type="PANTHER" id="PTHR45138">
    <property type="entry name" value="REGULATORY COMPONENTS OF SENSORY TRANSDUCTION SYSTEM"/>
    <property type="match status" value="1"/>
</dbReference>
<dbReference type="Pfam" id="PF00990">
    <property type="entry name" value="GGDEF"/>
    <property type="match status" value="1"/>
</dbReference>
<gene>
    <name evidence="3" type="ORF">H9742_04530</name>
</gene>
<dbReference type="FunFam" id="3.30.70.270:FF:000001">
    <property type="entry name" value="Diguanylate cyclase domain protein"/>
    <property type="match status" value="1"/>
</dbReference>
<dbReference type="Gene3D" id="3.30.70.270">
    <property type="match status" value="1"/>
</dbReference>
<keyword evidence="1" id="KW-0812">Transmembrane</keyword>
<protein>
    <submittedName>
        <fullName evidence="3">GGDEF domain-containing protein</fullName>
    </submittedName>
</protein>
<reference evidence="3" key="2">
    <citation type="submission" date="2021-04" db="EMBL/GenBank/DDBJ databases">
        <authorList>
            <person name="Gilroy R."/>
        </authorList>
    </citation>
    <scope>NUCLEOTIDE SEQUENCE</scope>
    <source>
        <strain evidence="3">CHK195-6426</strain>
    </source>
</reference>
<evidence type="ECO:0000313" key="4">
    <source>
        <dbReference type="Proteomes" id="UP000824265"/>
    </source>
</evidence>
<dbReference type="GO" id="GO:0043709">
    <property type="term" value="P:cell adhesion involved in single-species biofilm formation"/>
    <property type="evidence" value="ECO:0007669"/>
    <property type="project" value="TreeGrafter"/>
</dbReference>
<comment type="caution">
    <text evidence="3">The sequence shown here is derived from an EMBL/GenBank/DDBJ whole genome shotgun (WGS) entry which is preliminary data.</text>
</comment>
<dbReference type="PROSITE" id="PS50887">
    <property type="entry name" value="GGDEF"/>
    <property type="match status" value="1"/>
</dbReference>
<reference evidence="3" key="1">
    <citation type="journal article" date="2021" name="PeerJ">
        <title>Extensive microbial diversity within the chicken gut microbiome revealed by metagenomics and culture.</title>
        <authorList>
            <person name="Gilroy R."/>
            <person name="Ravi A."/>
            <person name="Getino M."/>
            <person name="Pursley I."/>
            <person name="Horton D.L."/>
            <person name="Alikhan N.F."/>
            <person name="Baker D."/>
            <person name="Gharbi K."/>
            <person name="Hall N."/>
            <person name="Watson M."/>
            <person name="Adriaenssens E.M."/>
            <person name="Foster-Nyarko E."/>
            <person name="Jarju S."/>
            <person name="Secka A."/>
            <person name="Antonio M."/>
            <person name="Oren A."/>
            <person name="Chaudhuri R.R."/>
            <person name="La Ragione R."/>
            <person name="Hildebrand F."/>
            <person name="Pallen M.J."/>
        </authorList>
    </citation>
    <scope>NUCLEOTIDE SEQUENCE</scope>
    <source>
        <strain evidence="3">CHK195-6426</strain>
    </source>
</reference>
<dbReference type="GO" id="GO:0052621">
    <property type="term" value="F:diguanylate cyclase activity"/>
    <property type="evidence" value="ECO:0007669"/>
    <property type="project" value="TreeGrafter"/>
</dbReference>
<evidence type="ECO:0000256" key="1">
    <source>
        <dbReference type="SAM" id="Phobius"/>
    </source>
</evidence>
<dbReference type="InterPro" id="IPR029787">
    <property type="entry name" value="Nucleotide_cyclase"/>
</dbReference>
<sequence>MAGLEAIALGIFRFSCTFFFSSHKRRVLSLYTIFLSSFFAGVTVCVHTSVKSLPVLLLLPMILTPLYRDKLMTALQAVLVVLLYILSNFYFIPNLPFVLPNSSADPYVELSVFIGAALITDILLKRVNAAILLNEERSRHDSLTHLYNHESFYLELEYFRCQFKKRGLPFSVIIADIDDFKKINDTYGHAFGDSVLCRLGELFMDCQSRGAFCARYGGEEFAILLPHGQPLPTAEELRRAFAALAFQTPEGERRFTLSIGAAVYDRDYPSGRAFFERADSALYLAKREGKNRVKLYDASSENEEF</sequence>
<feature type="transmembrane region" description="Helical" evidence="1">
    <location>
        <begin position="28"/>
        <end position="50"/>
    </location>
</feature>
<organism evidence="3 4">
    <name type="scientific">Candidatus Acetatifactor stercoripullorum</name>
    <dbReference type="NCBI Taxonomy" id="2838414"/>
    <lineage>
        <taxon>Bacteria</taxon>
        <taxon>Bacillati</taxon>
        <taxon>Bacillota</taxon>
        <taxon>Clostridia</taxon>
        <taxon>Lachnospirales</taxon>
        <taxon>Lachnospiraceae</taxon>
        <taxon>Acetatifactor</taxon>
    </lineage>
</organism>
<proteinExistence type="predicted"/>
<feature type="transmembrane region" description="Helical" evidence="1">
    <location>
        <begin position="71"/>
        <end position="92"/>
    </location>
</feature>
<dbReference type="EMBL" id="DXGH01000027">
    <property type="protein sequence ID" value="HIW80788.1"/>
    <property type="molecule type" value="Genomic_DNA"/>
</dbReference>
<evidence type="ECO:0000313" key="3">
    <source>
        <dbReference type="EMBL" id="HIW80788.1"/>
    </source>
</evidence>
<dbReference type="GO" id="GO:1902201">
    <property type="term" value="P:negative regulation of bacterial-type flagellum-dependent cell motility"/>
    <property type="evidence" value="ECO:0007669"/>
    <property type="project" value="TreeGrafter"/>
</dbReference>